<evidence type="ECO:0000256" key="1">
    <source>
        <dbReference type="SAM" id="Phobius"/>
    </source>
</evidence>
<dbReference type="Proteomes" id="UP001642487">
    <property type="component" value="Chromosome 4"/>
</dbReference>
<feature type="transmembrane region" description="Helical" evidence="1">
    <location>
        <begin position="27"/>
        <end position="52"/>
    </location>
</feature>
<name>A0ABP0YR30_9ROSI</name>
<keyword evidence="1" id="KW-0472">Membrane</keyword>
<accession>A0ABP0YR30</accession>
<evidence type="ECO:0000313" key="3">
    <source>
        <dbReference type="Proteomes" id="UP001642487"/>
    </source>
</evidence>
<dbReference type="EMBL" id="OZ021738">
    <property type="protein sequence ID" value="CAK9321230.1"/>
    <property type="molecule type" value="Genomic_DNA"/>
</dbReference>
<keyword evidence="1" id="KW-0812">Transmembrane</keyword>
<evidence type="ECO:0000313" key="2">
    <source>
        <dbReference type="EMBL" id="CAK9321230.1"/>
    </source>
</evidence>
<reference evidence="2 3" key="1">
    <citation type="submission" date="2024-03" db="EMBL/GenBank/DDBJ databases">
        <authorList>
            <person name="Gkanogiannis A."/>
            <person name="Becerra Lopez-Lavalle L."/>
        </authorList>
    </citation>
    <scope>NUCLEOTIDE SEQUENCE [LARGE SCALE GENOMIC DNA]</scope>
</reference>
<sequence length="105" mass="11939">MRILCITSTCIKLAGNRKYGLLSPPDISLLAAHGSVWVGMYLGKIIFFLLFYDKLCHKYCCSNLVLFLPCCFCYRLERSFGVPFLLALLWVLVTHCPHLAHLSPE</sequence>
<proteinExistence type="predicted"/>
<organism evidence="2 3">
    <name type="scientific">Citrullus colocynthis</name>
    <name type="common">colocynth</name>
    <dbReference type="NCBI Taxonomy" id="252529"/>
    <lineage>
        <taxon>Eukaryota</taxon>
        <taxon>Viridiplantae</taxon>
        <taxon>Streptophyta</taxon>
        <taxon>Embryophyta</taxon>
        <taxon>Tracheophyta</taxon>
        <taxon>Spermatophyta</taxon>
        <taxon>Magnoliopsida</taxon>
        <taxon>eudicotyledons</taxon>
        <taxon>Gunneridae</taxon>
        <taxon>Pentapetalae</taxon>
        <taxon>rosids</taxon>
        <taxon>fabids</taxon>
        <taxon>Cucurbitales</taxon>
        <taxon>Cucurbitaceae</taxon>
        <taxon>Benincaseae</taxon>
        <taxon>Citrullus</taxon>
    </lineage>
</organism>
<protein>
    <submittedName>
        <fullName evidence="2">Uncharacterized protein</fullName>
    </submittedName>
</protein>
<gene>
    <name evidence="2" type="ORF">CITCOLO1_LOCUS13298</name>
</gene>
<keyword evidence="1" id="KW-1133">Transmembrane helix</keyword>
<feature type="transmembrane region" description="Helical" evidence="1">
    <location>
        <begin position="82"/>
        <end position="100"/>
    </location>
</feature>
<keyword evidence="3" id="KW-1185">Reference proteome</keyword>